<dbReference type="EMBL" id="LAZR01004922">
    <property type="protein sequence ID" value="KKN04438.1"/>
    <property type="molecule type" value="Genomic_DNA"/>
</dbReference>
<keyword evidence="1" id="KW-0472">Membrane</keyword>
<organism evidence="3">
    <name type="scientific">marine sediment metagenome</name>
    <dbReference type="NCBI Taxonomy" id="412755"/>
    <lineage>
        <taxon>unclassified sequences</taxon>
        <taxon>metagenomes</taxon>
        <taxon>ecological metagenomes</taxon>
    </lineage>
</organism>
<evidence type="ECO:0000256" key="1">
    <source>
        <dbReference type="SAM" id="Phobius"/>
    </source>
</evidence>
<evidence type="ECO:0000313" key="3">
    <source>
        <dbReference type="EMBL" id="KKN04438.1"/>
    </source>
</evidence>
<sequence>MAWWKSIRKTSVEWLKGYTLKVGGVTSSNDVDHFTPQNAAYWIFVGLFFLCYMANRFFYGDVQGPEYLGALSQHPKIFEYEPRTDDIVYLKLSELFVQMENFQQMEPIKPFLPLLPKILDSIPSSVPLFREHYVLSSPYGKRYHPVHRFSKKHFGVDLAAPKGTPIYATAAGRVIRIENSPKGHGLHIVISHSHGFQTLYGHMESVSVTEGEAIGAHDFIGTVGSTGISTGPHLHYEVRQYGSAKNPKHYYSEDLNPQEYQEIVSLAGGYVDN</sequence>
<keyword evidence="1" id="KW-1133">Transmembrane helix</keyword>
<dbReference type="InterPro" id="IPR016047">
    <property type="entry name" value="M23ase_b-sheet_dom"/>
</dbReference>
<dbReference type="AlphaFoldDB" id="A0A0F9QGK6"/>
<feature type="domain" description="M23ase beta-sheet core" evidence="2">
    <location>
        <begin position="152"/>
        <end position="247"/>
    </location>
</feature>
<comment type="caution">
    <text evidence="3">The sequence shown here is derived from an EMBL/GenBank/DDBJ whole genome shotgun (WGS) entry which is preliminary data.</text>
</comment>
<dbReference type="InterPro" id="IPR050570">
    <property type="entry name" value="Cell_wall_metabolism_enzyme"/>
</dbReference>
<feature type="transmembrane region" description="Helical" evidence="1">
    <location>
        <begin position="39"/>
        <end position="59"/>
    </location>
</feature>
<dbReference type="PANTHER" id="PTHR21666:SF270">
    <property type="entry name" value="MUREIN HYDROLASE ACTIVATOR ENVC"/>
    <property type="match status" value="1"/>
</dbReference>
<dbReference type="InterPro" id="IPR011055">
    <property type="entry name" value="Dup_hybrid_motif"/>
</dbReference>
<protein>
    <recommendedName>
        <fullName evidence="2">M23ase beta-sheet core domain-containing protein</fullName>
    </recommendedName>
</protein>
<dbReference type="Pfam" id="PF01551">
    <property type="entry name" value="Peptidase_M23"/>
    <property type="match status" value="1"/>
</dbReference>
<keyword evidence="1" id="KW-0812">Transmembrane</keyword>
<proteinExistence type="predicted"/>
<evidence type="ECO:0000259" key="2">
    <source>
        <dbReference type="Pfam" id="PF01551"/>
    </source>
</evidence>
<gene>
    <name evidence="3" type="ORF">LCGC14_1097470</name>
</gene>
<dbReference type="CDD" id="cd12797">
    <property type="entry name" value="M23_peptidase"/>
    <property type="match status" value="1"/>
</dbReference>
<accession>A0A0F9QGK6</accession>
<dbReference type="GO" id="GO:0004222">
    <property type="term" value="F:metalloendopeptidase activity"/>
    <property type="evidence" value="ECO:0007669"/>
    <property type="project" value="TreeGrafter"/>
</dbReference>
<name>A0A0F9QGK6_9ZZZZ</name>
<reference evidence="3" key="1">
    <citation type="journal article" date="2015" name="Nature">
        <title>Complex archaea that bridge the gap between prokaryotes and eukaryotes.</title>
        <authorList>
            <person name="Spang A."/>
            <person name="Saw J.H."/>
            <person name="Jorgensen S.L."/>
            <person name="Zaremba-Niedzwiedzka K."/>
            <person name="Martijn J."/>
            <person name="Lind A.E."/>
            <person name="van Eijk R."/>
            <person name="Schleper C."/>
            <person name="Guy L."/>
            <person name="Ettema T.J."/>
        </authorList>
    </citation>
    <scope>NUCLEOTIDE SEQUENCE</scope>
</reference>
<dbReference type="PANTHER" id="PTHR21666">
    <property type="entry name" value="PEPTIDASE-RELATED"/>
    <property type="match status" value="1"/>
</dbReference>
<dbReference type="Gene3D" id="2.70.70.10">
    <property type="entry name" value="Glucose Permease (Domain IIA)"/>
    <property type="match status" value="1"/>
</dbReference>
<dbReference type="SUPFAM" id="SSF51261">
    <property type="entry name" value="Duplicated hybrid motif"/>
    <property type="match status" value="1"/>
</dbReference>